<dbReference type="EMBL" id="CP044016">
    <property type="protein sequence ID" value="QES87414.1"/>
    <property type="molecule type" value="Genomic_DNA"/>
</dbReference>
<sequence>MKNIFLVFLSILLIKNGYSQANVDSTSAEVNRRLHIIGKDDQHLRFSLLKKKSNDSLLKQINKVDSINENYVLQLLENNGWNKYELDESSNHVIFLVLDHMNKKDVAIMEQYAPLMKEKADAGKLDKSDYATFFDRICKYKNEPQYYGTQFVKIGKDQYVWPINDVENVDKRRASVDLPDMESYIGLVKSMAKKTVVFNKKMTIDEILALQKANEAKN</sequence>
<name>A0A5P2FVA3_9BACT</name>
<protein>
    <submittedName>
        <fullName evidence="2">Uncharacterized protein</fullName>
    </submittedName>
</protein>
<feature type="chain" id="PRO_5024342657" evidence="1">
    <location>
        <begin position="22"/>
        <end position="218"/>
    </location>
</feature>
<evidence type="ECO:0000256" key="1">
    <source>
        <dbReference type="SAM" id="SignalP"/>
    </source>
</evidence>
<evidence type="ECO:0000313" key="2">
    <source>
        <dbReference type="EMBL" id="QES87414.1"/>
    </source>
</evidence>
<accession>A0A5P2FVA3</accession>
<dbReference type="InterPro" id="IPR046732">
    <property type="entry name" value="DUF6624"/>
</dbReference>
<reference evidence="2 3" key="1">
    <citation type="submission" date="2019-09" db="EMBL/GenBank/DDBJ databases">
        <title>Complete genome sequence of Arachidicoccus sp. B3-10 isolated from apple orchard soil.</title>
        <authorList>
            <person name="Kim H.S."/>
            <person name="Han K.-I."/>
            <person name="Suh M.K."/>
            <person name="Lee K.C."/>
            <person name="Eom M.K."/>
            <person name="Kim J.-S."/>
            <person name="Kang S.W."/>
            <person name="Sin Y."/>
            <person name="Lee J.-S."/>
        </authorList>
    </citation>
    <scope>NUCLEOTIDE SEQUENCE [LARGE SCALE GENOMIC DNA]</scope>
    <source>
        <strain evidence="2 3">B3-10</strain>
    </source>
</reference>
<organism evidence="2 3">
    <name type="scientific">Rhizosphaericola mali</name>
    <dbReference type="NCBI Taxonomy" id="2545455"/>
    <lineage>
        <taxon>Bacteria</taxon>
        <taxon>Pseudomonadati</taxon>
        <taxon>Bacteroidota</taxon>
        <taxon>Chitinophagia</taxon>
        <taxon>Chitinophagales</taxon>
        <taxon>Chitinophagaceae</taxon>
        <taxon>Rhizosphaericola</taxon>
    </lineage>
</organism>
<dbReference type="OrthoDB" id="1164858at2"/>
<feature type="signal peptide" evidence="1">
    <location>
        <begin position="1"/>
        <end position="21"/>
    </location>
</feature>
<keyword evidence="1" id="KW-0732">Signal</keyword>
<proteinExistence type="predicted"/>
<dbReference type="Proteomes" id="UP000292424">
    <property type="component" value="Chromosome"/>
</dbReference>
<dbReference type="AlphaFoldDB" id="A0A5P2FVA3"/>
<evidence type="ECO:0000313" key="3">
    <source>
        <dbReference type="Proteomes" id="UP000292424"/>
    </source>
</evidence>
<dbReference type="KEGG" id="arac:E0W69_001630"/>
<keyword evidence="3" id="KW-1185">Reference proteome</keyword>
<gene>
    <name evidence="2" type="ORF">E0W69_001630</name>
</gene>
<dbReference type="RefSeq" id="WP_131328291.1">
    <property type="nucleotide sequence ID" value="NZ_CP044016.1"/>
</dbReference>
<dbReference type="Pfam" id="PF20329">
    <property type="entry name" value="DUF6624"/>
    <property type="match status" value="1"/>
</dbReference>